<dbReference type="EMBL" id="JADKPV010000002">
    <property type="protein sequence ID" value="MBF4501040.1"/>
    <property type="molecule type" value="Genomic_DNA"/>
</dbReference>
<comment type="subcellular location">
    <subcellularLocation>
        <location evidence="1 8">Cell membrane</location>
        <topology evidence="1 8">Multi-pass membrane protein</topology>
    </subcellularLocation>
</comment>
<evidence type="ECO:0000256" key="8">
    <source>
        <dbReference type="RuleBase" id="RU363043"/>
    </source>
</evidence>
<comment type="caution">
    <text evidence="10">The sequence shown here is derived from an EMBL/GenBank/DDBJ whole genome shotgun (WGS) entry which is preliminary data.</text>
</comment>
<evidence type="ECO:0000256" key="6">
    <source>
        <dbReference type="ARBA" id="ARBA00022989"/>
    </source>
</evidence>
<evidence type="ECO:0000313" key="10">
    <source>
        <dbReference type="EMBL" id="MBF4501040.1"/>
    </source>
</evidence>
<feature type="transmembrane region" description="Helical" evidence="8">
    <location>
        <begin position="262"/>
        <end position="287"/>
    </location>
</feature>
<gene>
    <name evidence="10" type="primary">pstA</name>
    <name evidence="10" type="ORF">IRY55_06650</name>
</gene>
<dbReference type="Gene3D" id="1.10.3720.10">
    <property type="entry name" value="MetI-like"/>
    <property type="match status" value="1"/>
</dbReference>
<dbReference type="CDD" id="cd06261">
    <property type="entry name" value="TM_PBP2"/>
    <property type="match status" value="1"/>
</dbReference>
<evidence type="ECO:0000256" key="2">
    <source>
        <dbReference type="ARBA" id="ARBA00007069"/>
    </source>
</evidence>
<accession>A0A8J7G2M5</accession>
<dbReference type="PANTHER" id="PTHR43470">
    <property type="entry name" value="PHOSPHATE TRANSPORT SYSTEM PERMEASE PROTEIN PSTA-RELATED"/>
    <property type="match status" value="1"/>
</dbReference>
<feature type="transmembrane region" description="Helical" evidence="8">
    <location>
        <begin position="146"/>
        <end position="165"/>
    </location>
</feature>
<keyword evidence="6 8" id="KW-1133">Transmembrane helix</keyword>
<proteinExistence type="inferred from homology"/>
<dbReference type="AlphaFoldDB" id="A0A8J7G2M5"/>
<organism evidence="10 11">
    <name type="scientific">Savagea serpentis</name>
    <dbReference type="NCBI Taxonomy" id="2785297"/>
    <lineage>
        <taxon>Bacteria</taxon>
        <taxon>Bacillati</taxon>
        <taxon>Bacillota</taxon>
        <taxon>Bacilli</taxon>
        <taxon>Bacillales</taxon>
        <taxon>Caryophanaceae</taxon>
        <taxon>Savagea</taxon>
    </lineage>
</organism>
<reference evidence="10" key="1">
    <citation type="submission" date="2020-11" db="EMBL/GenBank/DDBJ databases">
        <title>Multidrug resistant novel bacterium Savagea serpentis sp. nov., isolated from the scats of a vine snake (Ahaetulla nasuta).</title>
        <authorList>
            <person name="Venkata Ramana V."/>
            <person name="Vikas Patil S."/>
            <person name="Yogita Lugani V."/>
        </authorList>
    </citation>
    <scope>NUCLEOTIDE SEQUENCE</scope>
    <source>
        <strain evidence="10">SN6</strain>
    </source>
</reference>
<evidence type="ECO:0000256" key="3">
    <source>
        <dbReference type="ARBA" id="ARBA00022448"/>
    </source>
</evidence>
<evidence type="ECO:0000313" key="11">
    <source>
        <dbReference type="Proteomes" id="UP000622653"/>
    </source>
</evidence>
<evidence type="ECO:0000256" key="5">
    <source>
        <dbReference type="ARBA" id="ARBA00022692"/>
    </source>
</evidence>
<feature type="transmembrane region" description="Helical" evidence="8">
    <location>
        <begin position="72"/>
        <end position="101"/>
    </location>
</feature>
<feature type="transmembrane region" description="Helical" evidence="8">
    <location>
        <begin position="194"/>
        <end position="216"/>
    </location>
</feature>
<keyword evidence="4 8" id="KW-1003">Cell membrane</keyword>
<dbReference type="InterPro" id="IPR005672">
    <property type="entry name" value="Phosphate_PstA"/>
</dbReference>
<dbReference type="NCBIfam" id="TIGR00974">
    <property type="entry name" value="3a0107s02c"/>
    <property type="match status" value="1"/>
</dbReference>
<evidence type="ECO:0000256" key="7">
    <source>
        <dbReference type="ARBA" id="ARBA00023136"/>
    </source>
</evidence>
<dbReference type="InterPro" id="IPR035906">
    <property type="entry name" value="MetI-like_sf"/>
</dbReference>
<evidence type="ECO:0000256" key="1">
    <source>
        <dbReference type="ARBA" id="ARBA00004651"/>
    </source>
</evidence>
<dbReference type="GO" id="GO:0035435">
    <property type="term" value="P:phosphate ion transmembrane transport"/>
    <property type="evidence" value="ECO:0007669"/>
    <property type="project" value="InterPro"/>
</dbReference>
<dbReference type="GO" id="GO:0005315">
    <property type="term" value="F:phosphate transmembrane transporter activity"/>
    <property type="evidence" value="ECO:0007669"/>
    <property type="project" value="InterPro"/>
</dbReference>
<evidence type="ECO:0000256" key="4">
    <source>
        <dbReference type="ARBA" id="ARBA00022475"/>
    </source>
</evidence>
<name>A0A8J7G2M5_9BACL</name>
<keyword evidence="5 8" id="KW-0812">Transmembrane</keyword>
<keyword evidence="7 8" id="KW-0472">Membrane</keyword>
<feature type="transmembrane region" description="Helical" evidence="8">
    <location>
        <begin position="121"/>
        <end position="140"/>
    </location>
</feature>
<dbReference type="GO" id="GO:0005886">
    <property type="term" value="C:plasma membrane"/>
    <property type="evidence" value="ECO:0007669"/>
    <property type="project" value="UniProtKB-SubCell"/>
</dbReference>
<dbReference type="Pfam" id="PF00528">
    <property type="entry name" value="BPD_transp_1"/>
    <property type="match status" value="1"/>
</dbReference>
<feature type="transmembrane region" description="Helical" evidence="8">
    <location>
        <begin position="27"/>
        <end position="47"/>
    </location>
</feature>
<sequence>MEHVQEAQQFERKLNGRLMMNKVSKGIFFLSTLFGLVVLAVLLYRVLSEGIAYINWNFLTGKLSTNPERAGIMGAILGTFWLMIVVAPVTMFLGVATAIYLEMYAKKNKFTEFIQTNIANLAGVPSIVYGILGLTVFVRAMDLGNIVLAGGLTMSLLILPIVIVASQEALRAVPKFLEEGSLGMGATKWQTIRAVVLPVALPGILTGAILALSRAIGETAPLVVIGIPALLIPFPGSIFDKFTVLPMQIYYWTLDSSLVAEYANLAAATIIVLLVALLVLNSSAIIIRNKFTKRF</sequence>
<dbReference type="InterPro" id="IPR000515">
    <property type="entry name" value="MetI-like"/>
</dbReference>
<dbReference type="SUPFAM" id="SSF161098">
    <property type="entry name" value="MetI-like"/>
    <property type="match status" value="1"/>
</dbReference>
<evidence type="ECO:0000259" key="9">
    <source>
        <dbReference type="PROSITE" id="PS50928"/>
    </source>
</evidence>
<protein>
    <recommendedName>
        <fullName evidence="8">Phosphate transport system permease protein PstA</fullName>
    </recommendedName>
</protein>
<comment type="similarity">
    <text evidence="2 8">Belongs to the binding-protein-dependent transport system permease family. CysTW subfamily.</text>
</comment>
<dbReference type="Proteomes" id="UP000622653">
    <property type="component" value="Unassembled WGS sequence"/>
</dbReference>
<feature type="domain" description="ABC transmembrane type-1" evidence="9">
    <location>
        <begin position="76"/>
        <end position="283"/>
    </location>
</feature>
<keyword evidence="3" id="KW-0813">Transport</keyword>
<dbReference type="PROSITE" id="PS50928">
    <property type="entry name" value="ABC_TM1"/>
    <property type="match status" value="1"/>
</dbReference>
<keyword evidence="11" id="KW-1185">Reference proteome</keyword>
<dbReference type="PANTHER" id="PTHR43470:SF5">
    <property type="entry name" value="PHOSPHATE TRANSPORT SYSTEM PERMEASE PROTEIN PSTA"/>
    <property type="match status" value="1"/>
</dbReference>